<dbReference type="Gene3D" id="3.30.565.10">
    <property type="entry name" value="Histidine kinase-like ATPase, C-terminal domain"/>
    <property type="match status" value="1"/>
</dbReference>
<comment type="caution">
    <text evidence="13">The sequence shown here is derived from an EMBL/GenBank/DDBJ whole genome shotgun (WGS) entry which is preliminary data.</text>
</comment>
<gene>
    <name evidence="13" type="ORF">GCM10011386_25790</name>
</gene>
<keyword evidence="6 11" id="KW-1133">Transmembrane helix</keyword>
<dbReference type="PROSITE" id="PS50005">
    <property type="entry name" value="TPR"/>
    <property type="match status" value="1"/>
</dbReference>
<accession>A0ABQ1M040</accession>
<dbReference type="EMBL" id="BMIK01000008">
    <property type="protein sequence ID" value="GGC32470.1"/>
    <property type="molecule type" value="Genomic_DNA"/>
</dbReference>
<proteinExistence type="predicted"/>
<dbReference type="InterPro" id="IPR011990">
    <property type="entry name" value="TPR-like_helical_dom_sf"/>
</dbReference>
<feature type="repeat" description="TPR" evidence="9">
    <location>
        <begin position="142"/>
        <end position="175"/>
    </location>
</feature>
<feature type="transmembrane region" description="Helical" evidence="11">
    <location>
        <begin position="368"/>
        <end position="389"/>
    </location>
</feature>
<dbReference type="SMART" id="SM00028">
    <property type="entry name" value="TPR"/>
    <property type="match status" value="5"/>
</dbReference>
<dbReference type="Pfam" id="PF07730">
    <property type="entry name" value="HisKA_3"/>
    <property type="match status" value="1"/>
</dbReference>
<evidence type="ECO:0000256" key="11">
    <source>
        <dbReference type="SAM" id="Phobius"/>
    </source>
</evidence>
<dbReference type="GO" id="GO:0016301">
    <property type="term" value="F:kinase activity"/>
    <property type="evidence" value="ECO:0007669"/>
    <property type="project" value="UniProtKB-KW"/>
</dbReference>
<dbReference type="PANTHER" id="PTHR24421:SF37">
    <property type="entry name" value="SENSOR HISTIDINE KINASE NARS"/>
    <property type="match status" value="1"/>
</dbReference>
<protein>
    <submittedName>
        <fullName evidence="13">Two-component sensor histidine kinase</fullName>
    </submittedName>
</protein>
<keyword evidence="10" id="KW-0175">Coiled coil</keyword>
<dbReference type="PROSITE" id="PS50109">
    <property type="entry name" value="HIS_KIN"/>
    <property type="match status" value="1"/>
</dbReference>
<dbReference type="InterPro" id="IPR036890">
    <property type="entry name" value="HATPase_C_sf"/>
</dbReference>
<keyword evidence="4 11" id="KW-0812">Transmembrane</keyword>
<evidence type="ECO:0000313" key="13">
    <source>
        <dbReference type="EMBL" id="GGC32470.1"/>
    </source>
</evidence>
<keyword evidence="9" id="KW-0802">TPR repeat</keyword>
<feature type="domain" description="Histidine kinase" evidence="12">
    <location>
        <begin position="531"/>
        <end position="617"/>
    </location>
</feature>
<evidence type="ECO:0000256" key="2">
    <source>
        <dbReference type="ARBA" id="ARBA00022475"/>
    </source>
</evidence>
<dbReference type="Gene3D" id="1.25.40.10">
    <property type="entry name" value="Tetratricopeptide repeat domain"/>
    <property type="match status" value="1"/>
</dbReference>
<dbReference type="InterPro" id="IPR005467">
    <property type="entry name" value="His_kinase_dom"/>
</dbReference>
<sequence length="621" mass="70491">MAQSIDSLEQLLQDKSLPTSERINLYDDLSWAYMNSDMQKSVAYGKKGLELVSQTTDEHMRATFYRNIGVAYYMGSVYDSAATYLGNALAIVERIGEERLEAVIHAAYGNLYQKQGLYRESIESYLKAVGYFEREKNLRETGKLYANIGGIYQMMINYDQALLYFGKARELAEQTDDKEGLAGVYTSLSDIYLYKDKTKAQSLHYAEEALRLFRESGNMHSENIALQTIAKIHHHHDDYANALPIAEEALRRANELGFPNLIAHSLIILSNIHLYQGHYDQCVEHAMKVLDNDSTDTNVLRNVYANLIRAHAHLGHADLTSLYLDHYRDVLDRYSSQDYQKAVSALEVKYEAEKKELKIYTLERQRRLYAWLGIAGAIILLCGLAFAVVRYRLAVSQRKLAEKEAIRLQQEKQLVAAQAALDSEAAERSRLAKDLHDGLGSMLSVVKLNLPQMKSGTVMGTIDVPRFQKALGMLDDSIQELRRVAHHMMPESLMRYGLKASLSDFCGAIPGVDFHYFGNEGRLPEQLEILIYRCIHELVNNALKHAEATHINVQFVQEPDRVSFTVQDDGIGFDQQMVTEGMGLRNIRQRVAAFQGNMDIYSSEHGTEIHVELELKPNEQV</sequence>
<keyword evidence="14" id="KW-1185">Reference proteome</keyword>
<comment type="subcellular location">
    <subcellularLocation>
        <location evidence="1">Cell membrane</location>
        <topology evidence="1">Multi-pass membrane protein</topology>
    </subcellularLocation>
</comment>
<dbReference type="InterPro" id="IPR003594">
    <property type="entry name" value="HATPase_dom"/>
</dbReference>
<organism evidence="13 14">
    <name type="scientific">Parapedobacter defluvii</name>
    <dbReference type="NCBI Taxonomy" id="2045106"/>
    <lineage>
        <taxon>Bacteria</taxon>
        <taxon>Pseudomonadati</taxon>
        <taxon>Bacteroidota</taxon>
        <taxon>Sphingobacteriia</taxon>
        <taxon>Sphingobacteriales</taxon>
        <taxon>Sphingobacteriaceae</taxon>
        <taxon>Parapedobacter</taxon>
    </lineage>
</organism>
<name>A0ABQ1M040_9SPHI</name>
<dbReference type="SUPFAM" id="SSF55874">
    <property type="entry name" value="ATPase domain of HSP90 chaperone/DNA topoisomerase II/histidine kinase"/>
    <property type="match status" value="1"/>
</dbReference>
<dbReference type="SMART" id="SM00387">
    <property type="entry name" value="HATPase_c"/>
    <property type="match status" value="1"/>
</dbReference>
<dbReference type="InterPro" id="IPR019734">
    <property type="entry name" value="TPR_rpt"/>
</dbReference>
<dbReference type="Pfam" id="PF13181">
    <property type="entry name" value="TPR_8"/>
    <property type="match status" value="1"/>
</dbReference>
<evidence type="ECO:0000256" key="10">
    <source>
        <dbReference type="SAM" id="Coils"/>
    </source>
</evidence>
<evidence type="ECO:0000256" key="9">
    <source>
        <dbReference type="PROSITE-ProRule" id="PRU00339"/>
    </source>
</evidence>
<evidence type="ECO:0000256" key="6">
    <source>
        <dbReference type="ARBA" id="ARBA00022989"/>
    </source>
</evidence>
<dbReference type="Gene3D" id="1.20.5.1930">
    <property type="match status" value="1"/>
</dbReference>
<keyword evidence="2" id="KW-1003">Cell membrane</keyword>
<dbReference type="Proteomes" id="UP000597338">
    <property type="component" value="Unassembled WGS sequence"/>
</dbReference>
<dbReference type="CDD" id="cd16917">
    <property type="entry name" value="HATPase_UhpB-NarQ-NarX-like"/>
    <property type="match status" value="1"/>
</dbReference>
<feature type="coiled-coil region" evidence="10">
    <location>
        <begin position="336"/>
        <end position="363"/>
    </location>
</feature>
<evidence type="ECO:0000256" key="7">
    <source>
        <dbReference type="ARBA" id="ARBA00023012"/>
    </source>
</evidence>
<dbReference type="Pfam" id="PF02518">
    <property type="entry name" value="HATPase_c"/>
    <property type="match status" value="1"/>
</dbReference>
<keyword evidence="3" id="KW-0808">Transferase</keyword>
<dbReference type="InterPro" id="IPR050482">
    <property type="entry name" value="Sensor_HK_TwoCompSys"/>
</dbReference>
<keyword evidence="7" id="KW-0902">Two-component regulatory system</keyword>
<evidence type="ECO:0000256" key="5">
    <source>
        <dbReference type="ARBA" id="ARBA00022777"/>
    </source>
</evidence>
<evidence type="ECO:0000256" key="8">
    <source>
        <dbReference type="ARBA" id="ARBA00023136"/>
    </source>
</evidence>
<evidence type="ECO:0000313" key="14">
    <source>
        <dbReference type="Proteomes" id="UP000597338"/>
    </source>
</evidence>
<evidence type="ECO:0000259" key="12">
    <source>
        <dbReference type="PROSITE" id="PS50109"/>
    </source>
</evidence>
<keyword evidence="8 11" id="KW-0472">Membrane</keyword>
<evidence type="ECO:0000256" key="1">
    <source>
        <dbReference type="ARBA" id="ARBA00004651"/>
    </source>
</evidence>
<evidence type="ECO:0000256" key="3">
    <source>
        <dbReference type="ARBA" id="ARBA00022679"/>
    </source>
</evidence>
<keyword evidence="5 13" id="KW-0418">Kinase</keyword>
<dbReference type="PANTHER" id="PTHR24421">
    <property type="entry name" value="NITRATE/NITRITE SENSOR PROTEIN NARX-RELATED"/>
    <property type="match status" value="1"/>
</dbReference>
<reference evidence="14" key="1">
    <citation type="journal article" date="2019" name="Int. J. Syst. Evol. Microbiol.">
        <title>The Global Catalogue of Microorganisms (GCM) 10K type strain sequencing project: providing services to taxonomists for standard genome sequencing and annotation.</title>
        <authorList>
            <consortium name="The Broad Institute Genomics Platform"/>
            <consortium name="The Broad Institute Genome Sequencing Center for Infectious Disease"/>
            <person name="Wu L."/>
            <person name="Ma J."/>
        </authorList>
    </citation>
    <scope>NUCLEOTIDE SEQUENCE [LARGE SCALE GENOMIC DNA]</scope>
    <source>
        <strain evidence="14">CGMCC 1.15342</strain>
    </source>
</reference>
<dbReference type="InterPro" id="IPR011712">
    <property type="entry name" value="Sig_transdc_His_kin_sub3_dim/P"/>
</dbReference>
<dbReference type="SUPFAM" id="SSF48452">
    <property type="entry name" value="TPR-like"/>
    <property type="match status" value="2"/>
</dbReference>
<evidence type="ECO:0000256" key="4">
    <source>
        <dbReference type="ARBA" id="ARBA00022692"/>
    </source>
</evidence>